<dbReference type="Pfam" id="PF00528">
    <property type="entry name" value="BPD_transp_1"/>
    <property type="match status" value="1"/>
</dbReference>
<feature type="transmembrane region" description="Helical" evidence="7">
    <location>
        <begin position="147"/>
        <end position="166"/>
    </location>
</feature>
<gene>
    <name evidence="9" type="ORF">EAH73_15495</name>
</gene>
<dbReference type="AlphaFoldDB" id="A0A502GTJ1"/>
<proteinExistence type="inferred from homology"/>
<keyword evidence="2 7" id="KW-0813">Transport</keyword>
<evidence type="ECO:0000256" key="6">
    <source>
        <dbReference type="ARBA" id="ARBA00023136"/>
    </source>
</evidence>
<keyword evidence="5 7" id="KW-1133">Transmembrane helix</keyword>
<dbReference type="Proteomes" id="UP000317646">
    <property type="component" value="Unassembled WGS sequence"/>
</dbReference>
<evidence type="ECO:0000256" key="7">
    <source>
        <dbReference type="RuleBase" id="RU363032"/>
    </source>
</evidence>
<comment type="subcellular location">
    <subcellularLocation>
        <location evidence="1 7">Cell membrane</location>
        <topology evidence="1 7">Multi-pass membrane protein</topology>
    </subcellularLocation>
</comment>
<evidence type="ECO:0000313" key="10">
    <source>
        <dbReference type="Proteomes" id="UP000317646"/>
    </source>
</evidence>
<feature type="transmembrane region" description="Helical" evidence="7">
    <location>
        <begin position="243"/>
        <end position="264"/>
    </location>
</feature>
<dbReference type="CDD" id="cd06261">
    <property type="entry name" value="TM_PBP2"/>
    <property type="match status" value="1"/>
</dbReference>
<dbReference type="GO" id="GO:0042918">
    <property type="term" value="P:alkanesulfonate transmembrane transport"/>
    <property type="evidence" value="ECO:0007669"/>
    <property type="project" value="UniProtKB-ARBA"/>
</dbReference>
<organism evidence="9 10">
    <name type="scientific">Hymenobacter nivis</name>
    <dbReference type="NCBI Taxonomy" id="1850093"/>
    <lineage>
        <taxon>Bacteria</taxon>
        <taxon>Pseudomonadati</taxon>
        <taxon>Bacteroidota</taxon>
        <taxon>Cytophagia</taxon>
        <taxon>Cytophagales</taxon>
        <taxon>Hymenobacteraceae</taxon>
        <taxon>Hymenobacter</taxon>
    </lineage>
</organism>
<evidence type="ECO:0000256" key="1">
    <source>
        <dbReference type="ARBA" id="ARBA00004651"/>
    </source>
</evidence>
<dbReference type="Gene3D" id="1.10.3720.10">
    <property type="entry name" value="MetI-like"/>
    <property type="match status" value="1"/>
</dbReference>
<dbReference type="FunFam" id="1.10.3720.10:FF:000003">
    <property type="entry name" value="Aliphatic sulfonate ABC transporter permease"/>
    <property type="match status" value="1"/>
</dbReference>
<name>A0A502GTJ1_9BACT</name>
<dbReference type="PANTHER" id="PTHR30151:SF39">
    <property type="entry name" value="ABC TRANSPORTER PERMEASE PROTEIN"/>
    <property type="match status" value="1"/>
</dbReference>
<evidence type="ECO:0000256" key="5">
    <source>
        <dbReference type="ARBA" id="ARBA00022989"/>
    </source>
</evidence>
<dbReference type="SUPFAM" id="SSF161098">
    <property type="entry name" value="MetI-like"/>
    <property type="match status" value="1"/>
</dbReference>
<accession>A0A502GTJ1</accession>
<dbReference type="PROSITE" id="PS50928">
    <property type="entry name" value="ABC_TM1"/>
    <property type="match status" value="1"/>
</dbReference>
<keyword evidence="3" id="KW-1003">Cell membrane</keyword>
<sequence length="280" mass="29913">MSNSALVLAPPTRAAAQPVANPRAPRRWQWPLGAVLPLALLALWEILARTGALPPNLLPAPSKVLATIAELARTGELWPHLGLTLARVGAGFALGSLAATALGALTGYAPLARRLLDPLLQGVRNIPSLAWVPLFILWMGIYETSKVVLIAVGVFFPVYLGLMSGVQGVDRKLVEVGRMYRLSGLELVRRVFLPATLPAYLVGLRNGLGLGWMFVVAAEIMGANKGLGFLLVDGQMTGRPQTILASILLFAVLGRTTDAGLAWLSRRLLRWQDTHGSGPS</sequence>
<comment type="similarity">
    <text evidence="7">Belongs to the binding-protein-dependent transport system permease family.</text>
</comment>
<keyword evidence="10" id="KW-1185">Reference proteome</keyword>
<feature type="domain" description="ABC transmembrane type-1" evidence="8">
    <location>
        <begin position="77"/>
        <end position="261"/>
    </location>
</feature>
<comment type="caution">
    <text evidence="9">The sequence shown here is derived from an EMBL/GenBank/DDBJ whole genome shotgun (WGS) entry which is preliminary data.</text>
</comment>
<dbReference type="PANTHER" id="PTHR30151">
    <property type="entry name" value="ALKANE SULFONATE ABC TRANSPORTER-RELATED, MEMBRANE SUBUNIT"/>
    <property type="match status" value="1"/>
</dbReference>
<feature type="transmembrane region" description="Helical" evidence="7">
    <location>
        <begin position="123"/>
        <end position="141"/>
    </location>
</feature>
<evidence type="ECO:0000256" key="4">
    <source>
        <dbReference type="ARBA" id="ARBA00022692"/>
    </source>
</evidence>
<dbReference type="InterPro" id="IPR000515">
    <property type="entry name" value="MetI-like"/>
</dbReference>
<dbReference type="EMBL" id="RCYZ01000006">
    <property type="protein sequence ID" value="TPG64570.1"/>
    <property type="molecule type" value="Genomic_DNA"/>
</dbReference>
<dbReference type="GO" id="GO:0005886">
    <property type="term" value="C:plasma membrane"/>
    <property type="evidence" value="ECO:0007669"/>
    <property type="project" value="UniProtKB-SubCell"/>
</dbReference>
<protein>
    <submittedName>
        <fullName evidence="9">ABC transporter permease</fullName>
    </submittedName>
</protein>
<evidence type="ECO:0000256" key="3">
    <source>
        <dbReference type="ARBA" id="ARBA00022475"/>
    </source>
</evidence>
<feature type="transmembrane region" description="Helical" evidence="7">
    <location>
        <begin position="88"/>
        <end position="111"/>
    </location>
</feature>
<dbReference type="GO" id="GO:0010438">
    <property type="term" value="P:cellular response to sulfur starvation"/>
    <property type="evidence" value="ECO:0007669"/>
    <property type="project" value="TreeGrafter"/>
</dbReference>
<keyword evidence="6 7" id="KW-0472">Membrane</keyword>
<dbReference type="OrthoDB" id="9804353at2"/>
<evidence type="ECO:0000256" key="2">
    <source>
        <dbReference type="ARBA" id="ARBA00022448"/>
    </source>
</evidence>
<keyword evidence="4 7" id="KW-0812">Transmembrane</keyword>
<feature type="transmembrane region" description="Helical" evidence="7">
    <location>
        <begin position="210"/>
        <end position="231"/>
    </location>
</feature>
<evidence type="ECO:0000313" key="9">
    <source>
        <dbReference type="EMBL" id="TPG64570.1"/>
    </source>
</evidence>
<reference evidence="9 10" key="1">
    <citation type="journal article" date="2019" name="Environ. Microbiol.">
        <title>Species interactions and distinct microbial communities in high Arctic permafrost affected cryosols are associated with the CH4 and CO2 gas fluxes.</title>
        <authorList>
            <person name="Altshuler I."/>
            <person name="Hamel J."/>
            <person name="Turney S."/>
            <person name="Magnuson E."/>
            <person name="Levesque R."/>
            <person name="Greer C."/>
            <person name="Whyte L.G."/>
        </authorList>
    </citation>
    <scope>NUCLEOTIDE SEQUENCE [LARGE SCALE GENOMIC DNA]</scope>
    <source>
        <strain evidence="9 10">S9.2P</strain>
    </source>
</reference>
<dbReference type="InterPro" id="IPR035906">
    <property type="entry name" value="MetI-like_sf"/>
</dbReference>
<evidence type="ECO:0000259" key="8">
    <source>
        <dbReference type="PROSITE" id="PS50928"/>
    </source>
</evidence>
<dbReference type="RefSeq" id="WP_140468142.1">
    <property type="nucleotide sequence ID" value="NZ_RCYZ01000006.1"/>
</dbReference>